<evidence type="ECO:0000313" key="4">
    <source>
        <dbReference type="EMBL" id="PIM52481.1"/>
    </source>
</evidence>
<dbReference type="RefSeq" id="WP_099862358.1">
    <property type="nucleotide sequence ID" value="NZ_PEOG01000037.1"/>
</dbReference>
<dbReference type="OrthoDB" id="8969987at2"/>
<dbReference type="PANTHER" id="PTHR30203">
    <property type="entry name" value="OUTER MEMBRANE CATION EFFLUX PROTEIN"/>
    <property type="match status" value="1"/>
</dbReference>
<organism evidence="4 5">
    <name type="scientific">Roseateles chitinivorans</name>
    <dbReference type="NCBI Taxonomy" id="2917965"/>
    <lineage>
        <taxon>Bacteria</taxon>
        <taxon>Pseudomonadati</taxon>
        <taxon>Pseudomonadota</taxon>
        <taxon>Betaproteobacteria</taxon>
        <taxon>Burkholderiales</taxon>
        <taxon>Sphaerotilaceae</taxon>
        <taxon>Roseateles</taxon>
    </lineage>
</organism>
<feature type="chain" id="PRO_5013715194" evidence="3">
    <location>
        <begin position="48"/>
        <end position="558"/>
    </location>
</feature>
<dbReference type="AlphaFoldDB" id="A0A2G9C7R3"/>
<dbReference type="Gene3D" id="1.20.1600.10">
    <property type="entry name" value="Outer membrane efflux proteins (OEP)"/>
    <property type="match status" value="1"/>
</dbReference>
<evidence type="ECO:0000256" key="1">
    <source>
        <dbReference type="ARBA" id="ARBA00007613"/>
    </source>
</evidence>
<comment type="similarity">
    <text evidence="1">Belongs to the outer membrane factor (OMF) (TC 1.B.17) family.</text>
</comment>
<dbReference type="GO" id="GO:0015562">
    <property type="term" value="F:efflux transmembrane transporter activity"/>
    <property type="evidence" value="ECO:0007669"/>
    <property type="project" value="InterPro"/>
</dbReference>
<accession>A0A2G9C7R3</accession>
<dbReference type="InterPro" id="IPR010131">
    <property type="entry name" value="MdtP/NodT-like"/>
</dbReference>
<keyword evidence="3" id="KW-0732">Signal</keyword>
<dbReference type="Proteomes" id="UP000231501">
    <property type="component" value="Unassembled WGS sequence"/>
</dbReference>
<dbReference type="PANTHER" id="PTHR30203:SF24">
    <property type="entry name" value="BLR4935 PROTEIN"/>
    <property type="match status" value="1"/>
</dbReference>
<reference evidence="4 5" key="1">
    <citation type="submission" date="2017-11" db="EMBL/GenBank/DDBJ databases">
        <title>Draft genome sequence of Mitsuaria sp. HWN-4.</title>
        <authorList>
            <person name="Gundlapally S.R."/>
        </authorList>
    </citation>
    <scope>NUCLEOTIDE SEQUENCE [LARGE SCALE GENOMIC DNA]</scope>
    <source>
        <strain evidence="4 5">HWN-4</strain>
    </source>
</reference>
<gene>
    <name evidence="4" type="ORF">CS062_14615</name>
</gene>
<name>A0A2G9C7R3_9BURK</name>
<dbReference type="EMBL" id="PEOG01000037">
    <property type="protein sequence ID" value="PIM52481.1"/>
    <property type="molecule type" value="Genomic_DNA"/>
</dbReference>
<dbReference type="SUPFAM" id="SSF56954">
    <property type="entry name" value="Outer membrane efflux proteins (OEP)"/>
    <property type="match status" value="1"/>
</dbReference>
<dbReference type="Pfam" id="PF02321">
    <property type="entry name" value="OEP"/>
    <property type="match status" value="2"/>
</dbReference>
<dbReference type="InterPro" id="IPR003423">
    <property type="entry name" value="OMP_efflux"/>
</dbReference>
<evidence type="ECO:0000256" key="3">
    <source>
        <dbReference type="SAM" id="SignalP"/>
    </source>
</evidence>
<keyword evidence="5" id="KW-1185">Reference proteome</keyword>
<evidence type="ECO:0000256" key="2">
    <source>
        <dbReference type="SAM" id="MobiDB-lite"/>
    </source>
</evidence>
<feature type="region of interest" description="Disordered" evidence="2">
    <location>
        <begin position="412"/>
        <end position="433"/>
    </location>
</feature>
<protein>
    <submittedName>
        <fullName evidence="4">Transporter</fullName>
    </submittedName>
</protein>
<proteinExistence type="inferred from homology"/>
<sequence>MTRLLFLTPRREAAVVAKATGQRRRTAPRGVLALATALVTGSPFTYAATTAPNAATGTATATAAAAAAAAAAATSPSTTAPNALSVLSAPGSSKAPIASVVPAAGPDAVAKANGVSFAAYLDAVGRFNNALAAQREAVAAARAGVPMAALRPDPSLSLGAGPAELGREVHPKPRLAQSIGLSYTIETGGKRERRVDAARSQVIASEAALAGAGRQAAADAAAAFIEACRTHEALRTQEASLAALTDIVRMNERRHGAGDLGGLELLQSRNERDQFLATVVRARADARSAMEGLAAPLGRRWREVFGDASPLCAFQDGRAPEGLEGLERLGGVEGPEAMERMAGPRGSDNEGGALDAPDALDALVARAMDERDDVRIARAAVDSARAAADLVRANRWVDPSVSLSYGYTPQGRHGVSTDGTAVDPSPRSNTLSVSVSMPIPLSRLDRGDVVQAEAAVTQALLALRQTELQAQADVRATHAQYRAALENLTRYRDATLSDARRVVEGLRTSYRQGAASLLELLAAQRAADDTELAYLQARSDLAGATVRLQLSLGRAPAP</sequence>
<feature type="signal peptide" evidence="3">
    <location>
        <begin position="1"/>
        <end position="47"/>
    </location>
</feature>
<comment type="caution">
    <text evidence="4">The sequence shown here is derived from an EMBL/GenBank/DDBJ whole genome shotgun (WGS) entry which is preliminary data.</text>
</comment>
<evidence type="ECO:0000313" key="5">
    <source>
        <dbReference type="Proteomes" id="UP000231501"/>
    </source>
</evidence>